<keyword evidence="1" id="KW-0067">ATP-binding</keyword>
<dbReference type="AlphaFoldDB" id="A0A7W0CHS1"/>
<dbReference type="SUPFAM" id="SSF56059">
    <property type="entry name" value="Glutathione synthetase ATP-binding domain-like"/>
    <property type="match status" value="1"/>
</dbReference>
<reference evidence="3 4" key="1">
    <citation type="submission" date="2020-07" db="EMBL/GenBank/DDBJ databases">
        <title>Genomic Encyclopedia of Type Strains, Phase IV (KMG-IV): sequencing the most valuable type-strain genomes for metagenomic binning, comparative biology and taxonomic classification.</title>
        <authorList>
            <person name="Goeker M."/>
        </authorList>
    </citation>
    <scope>NUCLEOTIDE SEQUENCE [LARGE SCALE GENOMIC DNA]</scope>
    <source>
        <strain evidence="3 4">DSM 45533</strain>
    </source>
</reference>
<proteinExistence type="predicted"/>
<evidence type="ECO:0000313" key="3">
    <source>
        <dbReference type="EMBL" id="MBA2891405.1"/>
    </source>
</evidence>
<accession>A0A7W0CHS1</accession>
<dbReference type="PROSITE" id="PS50975">
    <property type="entry name" value="ATP_GRASP"/>
    <property type="match status" value="1"/>
</dbReference>
<dbReference type="InterPro" id="IPR011761">
    <property type="entry name" value="ATP-grasp"/>
</dbReference>
<dbReference type="Proteomes" id="UP000530928">
    <property type="component" value="Unassembled WGS sequence"/>
</dbReference>
<dbReference type="EMBL" id="JACDUR010000003">
    <property type="protein sequence ID" value="MBA2891405.1"/>
    <property type="molecule type" value="Genomic_DNA"/>
</dbReference>
<sequence>MDSNPFHHGTLAAIRSLGRLGVDVHAVIAEPYGPAARSNYLASCHSWLDAPTRAESFLSTLNAIADQIGGRPVLLPMDDITAIYMAEHAGVLTSGFRLSEPAATLPEQLANKRTLAAICNEFDIPHPETRVVETPADWLHVERTYEFPLVAKWAQPWRVTFGNGLRSTSVIDTPADLQALKALAPRQDSELLLQQYIAPAPGTDWFLHGYFGRDSSRDFVGTGRKERSHPPAAGITTLGRWLPNQKLAHMGRKLVDALQFTGILDLDFRYNPRDGRYYLLDFNPRVGAQFRLFDDTNQIDVIRAAYFDLAGHPCHPGAPSYGRTYVVENYDLLRKLVRGQKPRGPRTPGWFTSVRRADELAWYASDDHEPFFGMIKQSFLHALKQRR</sequence>
<organism evidence="3 4">
    <name type="scientific">Nonomuraea soli</name>
    <dbReference type="NCBI Taxonomy" id="1032476"/>
    <lineage>
        <taxon>Bacteria</taxon>
        <taxon>Bacillati</taxon>
        <taxon>Actinomycetota</taxon>
        <taxon>Actinomycetes</taxon>
        <taxon>Streptosporangiales</taxon>
        <taxon>Streptosporangiaceae</taxon>
        <taxon>Nonomuraea</taxon>
    </lineage>
</organism>
<evidence type="ECO:0000256" key="1">
    <source>
        <dbReference type="PROSITE-ProRule" id="PRU00409"/>
    </source>
</evidence>
<feature type="domain" description="ATP-grasp" evidence="2">
    <location>
        <begin position="116"/>
        <end position="310"/>
    </location>
</feature>
<keyword evidence="4" id="KW-1185">Reference proteome</keyword>
<dbReference type="GO" id="GO:0005524">
    <property type="term" value="F:ATP binding"/>
    <property type="evidence" value="ECO:0007669"/>
    <property type="project" value="UniProtKB-UniRule"/>
</dbReference>
<dbReference type="RefSeq" id="WP_181610207.1">
    <property type="nucleotide sequence ID" value="NZ_BAABAM010000002.1"/>
</dbReference>
<gene>
    <name evidence="3" type="ORF">HNR30_002746</name>
</gene>
<dbReference type="GO" id="GO:0046872">
    <property type="term" value="F:metal ion binding"/>
    <property type="evidence" value="ECO:0007669"/>
    <property type="project" value="InterPro"/>
</dbReference>
<dbReference type="Gene3D" id="3.30.470.20">
    <property type="entry name" value="ATP-grasp fold, B domain"/>
    <property type="match status" value="1"/>
</dbReference>
<dbReference type="GO" id="GO:0016874">
    <property type="term" value="F:ligase activity"/>
    <property type="evidence" value="ECO:0007669"/>
    <property type="project" value="UniProtKB-KW"/>
</dbReference>
<evidence type="ECO:0000259" key="2">
    <source>
        <dbReference type="PROSITE" id="PS50975"/>
    </source>
</evidence>
<keyword evidence="3" id="KW-0436">Ligase</keyword>
<protein>
    <submittedName>
        <fullName evidence="3">Putative ATP-grasp superfamily ATP-dependent carboligase</fullName>
    </submittedName>
</protein>
<keyword evidence="1" id="KW-0547">Nucleotide-binding</keyword>
<name>A0A7W0CHS1_9ACTN</name>
<evidence type="ECO:0000313" key="4">
    <source>
        <dbReference type="Proteomes" id="UP000530928"/>
    </source>
</evidence>
<comment type="caution">
    <text evidence="3">The sequence shown here is derived from an EMBL/GenBank/DDBJ whole genome shotgun (WGS) entry which is preliminary data.</text>
</comment>